<feature type="domain" description="Peptidase A2" evidence="3">
    <location>
        <begin position="124"/>
        <end position="202"/>
    </location>
</feature>
<evidence type="ECO:0000256" key="2">
    <source>
        <dbReference type="SAM" id="SignalP"/>
    </source>
</evidence>
<dbReference type="GO" id="GO:0006508">
    <property type="term" value="P:proteolysis"/>
    <property type="evidence" value="ECO:0007669"/>
    <property type="project" value="UniProtKB-KW"/>
</dbReference>
<dbReference type="RefSeq" id="WP_354442721.1">
    <property type="nucleotide sequence ID" value="NZ_JBEPSH010000003.1"/>
</dbReference>
<organism evidence="4 5">
    <name type="scientific">Ottowia thiooxydans</name>
    <dbReference type="NCBI Taxonomy" id="219182"/>
    <lineage>
        <taxon>Bacteria</taxon>
        <taxon>Pseudomonadati</taxon>
        <taxon>Pseudomonadota</taxon>
        <taxon>Betaproteobacteria</taxon>
        <taxon>Burkholderiales</taxon>
        <taxon>Comamonadaceae</taxon>
        <taxon>Ottowia</taxon>
    </lineage>
</organism>
<dbReference type="Pfam" id="PF13975">
    <property type="entry name" value="gag-asp_proteas"/>
    <property type="match status" value="1"/>
</dbReference>
<keyword evidence="2" id="KW-0732">Signal</keyword>
<keyword evidence="5" id="KW-1185">Reference proteome</keyword>
<evidence type="ECO:0000259" key="3">
    <source>
        <dbReference type="PROSITE" id="PS50175"/>
    </source>
</evidence>
<dbReference type="Gene3D" id="2.40.70.10">
    <property type="entry name" value="Acid Proteases"/>
    <property type="match status" value="1"/>
</dbReference>
<comment type="caution">
    <text evidence="4">The sequence shown here is derived from an EMBL/GenBank/DDBJ whole genome shotgun (WGS) entry which is preliminary data.</text>
</comment>
<dbReference type="NCBIfam" id="TIGR02281">
    <property type="entry name" value="clan_AA_DTGA"/>
    <property type="match status" value="1"/>
</dbReference>
<feature type="chain" id="PRO_5045924888" evidence="2">
    <location>
        <begin position="27"/>
        <end position="220"/>
    </location>
</feature>
<dbReference type="InterPro" id="IPR021109">
    <property type="entry name" value="Peptidase_aspartic_dom_sf"/>
</dbReference>
<dbReference type="CDD" id="cd05483">
    <property type="entry name" value="retropepsin_like_bacteria"/>
    <property type="match status" value="1"/>
</dbReference>
<feature type="signal peptide" evidence="2">
    <location>
        <begin position="1"/>
        <end position="26"/>
    </location>
</feature>
<dbReference type="InterPro" id="IPR001969">
    <property type="entry name" value="Aspartic_peptidase_AS"/>
</dbReference>
<reference evidence="4 5" key="1">
    <citation type="submission" date="2024-06" db="EMBL/GenBank/DDBJ databases">
        <title>Sorghum-associated microbial communities from plants grown in Nebraska, USA.</title>
        <authorList>
            <person name="Schachtman D."/>
        </authorList>
    </citation>
    <scope>NUCLEOTIDE SEQUENCE [LARGE SCALE GENOMIC DNA]</scope>
    <source>
        <strain evidence="4 5">2709</strain>
    </source>
</reference>
<dbReference type="PROSITE" id="PS50175">
    <property type="entry name" value="ASP_PROT_RETROV"/>
    <property type="match status" value="1"/>
</dbReference>
<protein>
    <submittedName>
        <fullName evidence="4">Aspartyl protease family protein</fullName>
    </submittedName>
</protein>
<dbReference type="Proteomes" id="UP001549320">
    <property type="component" value="Unassembled WGS sequence"/>
</dbReference>
<dbReference type="InterPro" id="IPR034122">
    <property type="entry name" value="Retropepsin-like_bacterial"/>
</dbReference>
<gene>
    <name evidence="4" type="ORF">ABIE13_001765</name>
</gene>
<evidence type="ECO:0000313" key="5">
    <source>
        <dbReference type="Proteomes" id="UP001549320"/>
    </source>
</evidence>
<keyword evidence="4" id="KW-0645">Protease</keyword>
<dbReference type="InterPro" id="IPR001995">
    <property type="entry name" value="Peptidase_A2_cat"/>
</dbReference>
<dbReference type="InterPro" id="IPR011969">
    <property type="entry name" value="Clan_AA_Asp_peptidase_C"/>
</dbReference>
<name>A0ABV2Q6J2_9BURK</name>
<evidence type="ECO:0000313" key="4">
    <source>
        <dbReference type="EMBL" id="MET4576656.1"/>
    </source>
</evidence>
<keyword evidence="1" id="KW-0378">Hydrolase</keyword>
<proteinExistence type="predicted"/>
<sequence length="220" mass="23057">MTLAMLHRCAPVVALFALLPGANAFAQTTVSLQGMLGNRALLIVDGGAPRSAAPGSSVGGVRVISTSGNQAVVSINGQERTLRVGETPVNVGGAPITGSGDRISLSADSRGHFVTMGSINNRPVQFLVDTGASSVALGKAEADRLNLDYKSGNPVRISTANGVAEGWRMRLHSIRVGDVTVYDVEAVITPMAMPAVLLGNSFLNRFNMRRDADQMTLSRR</sequence>
<dbReference type="GO" id="GO:0008233">
    <property type="term" value="F:peptidase activity"/>
    <property type="evidence" value="ECO:0007669"/>
    <property type="project" value="UniProtKB-KW"/>
</dbReference>
<evidence type="ECO:0000256" key="1">
    <source>
        <dbReference type="ARBA" id="ARBA00022801"/>
    </source>
</evidence>
<dbReference type="SUPFAM" id="SSF50630">
    <property type="entry name" value="Acid proteases"/>
    <property type="match status" value="1"/>
</dbReference>
<accession>A0ABV2Q6J2</accession>
<dbReference type="EMBL" id="JBEPSH010000003">
    <property type="protein sequence ID" value="MET4576656.1"/>
    <property type="molecule type" value="Genomic_DNA"/>
</dbReference>
<dbReference type="PROSITE" id="PS00141">
    <property type="entry name" value="ASP_PROTEASE"/>
    <property type="match status" value="1"/>
</dbReference>